<sequence>MVNKFIVVILLFFSSVSFAKEVSDEYLSQLVDGWNLLAPSELYDFIPENIDYKTMNSPEFQKKIDNAGNQINSLMDGKVIEIAGFMVPLKTKGSSVTQFLLVPEAGQCIHVPPPPLNQTLLVEMPENPTNIRDIYIPIIVTGKVSVGSQSFDIADSGYSLTDVTVENLTFKYEDDL</sequence>
<reference evidence="2 3" key="1">
    <citation type="journal article" date="2015" name="Genome Announc.">
        <title>Genome Sequence of 'Candidatus Thioglobus autotrophica' Strain EF1, a Chemoautotroph from the SUP05 Clade of Marine Gammaproteobacteria.</title>
        <authorList>
            <person name="Shah V."/>
            <person name="Morris R.M."/>
        </authorList>
    </citation>
    <scope>NUCLEOTIDE SEQUENCE [LARGE SCALE GENOMIC DNA]</scope>
    <source>
        <strain evidence="2 3">EF1</strain>
    </source>
</reference>
<dbReference type="RefSeq" id="WP_053952096.1">
    <property type="nucleotide sequence ID" value="NZ_CP010552.1"/>
</dbReference>
<name>A0A0M4NK13_9GAMM</name>
<keyword evidence="1" id="KW-0732">Signal</keyword>
<evidence type="ECO:0000256" key="1">
    <source>
        <dbReference type="SAM" id="SignalP"/>
    </source>
</evidence>
<dbReference type="Proteomes" id="UP000058020">
    <property type="component" value="Chromosome"/>
</dbReference>
<organism evidence="2 3">
    <name type="scientific">Candidatus Thioglobus autotrophicus</name>
    <dbReference type="NCBI Taxonomy" id="1705394"/>
    <lineage>
        <taxon>Bacteria</taxon>
        <taxon>Pseudomonadati</taxon>
        <taxon>Pseudomonadota</taxon>
        <taxon>Gammaproteobacteria</taxon>
        <taxon>Candidatus Pseudothioglobaceae</taxon>
        <taxon>Candidatus Thioglobus</taxon>
    </lineage>
</organism>
<gene>
    <name evidence="2" type="ORF">SP60_07815</name>
</gene>
<evidence type="ECO:0008006" key="4">
    <source>
        <dbReference type="Google" id="ProtNLM"/>
    </source>
</evidence>
<evidence type="ECO:0000313" key="2">
    <source>
        <dbReference type="EMBL" id="ALE53100.1"/>
    </source>
</evidence>
<dbReference type="EMBL" id="CP010552">
    <property type="protein sequence ID" value="ALE53100.1"/>
    <property type="molecule type" value="Genomic_DNA"/>
</dbReference>
<dbReference type="STRING" id="1705394.SP60_07815"/>
<feature type="chain" id="PRO_5005798989" description="Lipoprotein" evidence="1">
    <location>
        <begin position="20"/>
        <end position="176"/>
    </location>
</feature>
<proteinExistence type="predicted"/>
<dbReference type="OrthoDB" id="9784998at2"/>
<protein>
    <recommendedName>
        <fullName evidence="4">Lipoprotein</fullName>
    </recommendedName>
</protein>
<dbReference type="PATRIC" id="fig|1705394.5.peg.1562"/>
<dbReference type="AlphaFoldDB" id="A0A0M4NK13"/>
<keyword evidence="3" id="KW-1185">Reference proteome</keyword>
<dbReference type="Pfam" id="PF11736">
    <property type="entry name" value="DUF3299"/>
    <property type="match status" value="1"/>
</dbReference>
<dbReference type="KEGG" id="tho:SP60_07815"/>
<dbReference type="Gene3D" id="2.40.50.870">
    <property type="entry name" value="Protein of unknown function (DUF3299)"/>
    <property type="match status" value="1"/>
</dbReference>
<dbReference type="InterPro" id="IPR021727">
    <property type="entry name" value="DUF3299"/>
</dbReference>
<accession>A0A0M4NK13</accession>
<evidence type="ECO:0000313" key="3">
    <source>
        <dbReference type="Proteomes" id="UP000058020"/>
    </source>
</evidence>
<feature type="signal peptide" evidence="1">
    <location>
        <begin position="1"/>
        <end position="19"/>
    </location>
</feature>